<dbReference type="Pfam" id="PF01522">
    <property type="entry name" value="Polysacc_deac_1"/>
    <property type="match status" value="1"/>
</dbReference>
<feature type="domain" description="NodB homology" evidence="3">
    <location>
        <begin position="87"/>
        <end position="275"/>
    </location>
</feature>
<dbReference type="InterPro" id="IPR011330">
    <property type="entry name" value="Glyco_hydro/deAcase_b/a-brl"/>
</dbReference>
<reference evidence="4 5" key="1">
    <citation type="submission" date="2020-06" db="EMBL/GenBank/DDBJ databases">
        <title>Interaction of electrochemicaly active bacteria, Geobacter bremensis R4 on different carbon anode.</title>
        <authorList>
            <person name="Meng L."/>
            <person name="Yoshida N."/>
        </authorList>
    </citation>
    <scope>NUCLEOTIDE SEQUENCE [LARGE SCALE GENOMIC DNA]</scope>
    <source>
        <strain evidence="4 5">R4</strain>
    </source>
</reference>
<keyword evidence="5" id="KW-1185">Reference proteome</keyword>
<sequence>MEAVREMVKKALTKALVVSCADVLFRHLNRDRLLVVMYHGVTRQSYQPPVWTQLPLPVFRSQLEFLSKHYRFVTLQQVVRALDQGEPLPERSALITFDDGLKNNYSVAYPVLKEMGIPAAIFLTIDMIGESEMFWFDELYLLIREGAALGAELELPGPGAQGHYLGGDVWQAYVACVEYAKRCGREKRQRLLKYLRSRIPLERERHLDDFGLLDWDQVREMARSGLIGFGVHTATHRILSELKEHELEEEVLAPRMKFAEQLGVEAESFCFPNGRPGVDFYPSHLEYLHCRGYLCAFSTCEELFDLHAGNRMAISRIPAGNDGSSHPDYFRLNTAGVFCPFRKWRLRGIQE</sequence>
<protein>
    <submittedName>
        <fullName evidence="4">Polysaccharide deacetylase</fullName>
    </submittedName>
</protein>
<evidence type="ECO:0000313" key="5">
    <source>
        <dbReference type="Proteomes" id="UP000515472"/>
    </source>
</evidence>
<evidence type="ECO:0000259" key="3">
    <source>
        <dbReference type="Pfam" id="PF01522"/>
    </source>
</evidence>
<gene>
    <name evidence="4" type="ORF">GEOBRER4_n2486</name>
</gene>
<dbReference type="EMBL" id="AP023213">
    <property type="protein sequence ID" value="BCO11430.1"/>
    <property type="molecule type" value="Genomic_DNA"/>
</dbReference>
<name>A0A7R7J093_9BACT</name>
<dbReference type="PANTHER" id="PTHR34216:SF3">
    <property type="entry name" value="POLY-BETA-1,6-N-ACETYL-D-GLUCOSAMINE N-DEACETYLASE"/>
    <property type="match status" value="1"/>
</dbReference>
<dbReference type="GO" id="GO:0005975">
    <property type="term" value="P:carbohydrate metabolic process"/>
    <property type="evidence" value="ECO:0007669"/>
    <property type="project" value="InterPro"/>
</dbReference>
<evidence type="ECO:0000256" key="2">
    <source>
        <dbReference type="ARBA" id="ARBA00022729"/>
    </source>
</evidence>
<dbReference type="PANTHER" id="PTHR34216">
    <property type="match status" value="1"/>
</dbReference>
<evidence type="ECO:0000256" key="1">
    <source>
        <dbReference type="ARBA" id="ARBA00004613"/>
    </source>
</evidence>
<dbReference type="InterPro" id="IPR051398">
    <property type="entry name" value="Polysacch_Deacetylase"/>
</dbReference>
<keyword evidence="2" id="KW-0732">Signal</keyword>
<dbReference type="InterPro" id="IPR002509">
    <property type="entry name" value="NODB_dom"/>
</dbReference>
<dbReference type="GO" id="GO:0005576">
    <property type="term" value="C:extracellular region"/>
    <property type="evidence" value="ECO:0007669"/>
    <property type="project" value="UniProtKB-SubCell"/>
</dbReference>
<dbReference type="Proteomes" id="UP000515472">
    <property type="component" value="Chromosome"/>
</dbReference>
<evidence type="ECO:0000313" key="4">
    <source>
        <dbReference type="EMBL" id="BCO11430.1"/>
    </source>
</evidence>
<dbReference type="Gene3D" id="3.20.20.370">
    <property type="entry name" value="Glycoside hydrolase/deacetylase"/>
    <property type="match status" value="1"/>
</dbReference>
<comment type="subcellular location">
    <subcellularLocation>
        <location evidence="1">Secreted</location>
    </subcellularLocation>
</comment>
<accession>A0A7R7J093</accession>
<proteinExistence type="predicted"/>
<organism evidence="4 5">
    <name type="scientific">Citrifermentans bremense</name>
    <dbReference type="NCBI Taxonomy" id="60035"/>
    <lineage>
        <taxon>Bacteria</taxon>
        <taxon>Pseudomonadati</taxon>
        <taxon>Thermodesulfobacteriota</taxon>
        <taxon>Desulfuromonadia</taxon>
        <taxon>Geobacterales</taxon>
        <taxon>Geobacteraceae</taxon>
        <taxon>Citrifermentans</taxon>
    </lineage>
</organism>
<dbReference type="AlphaFoldDB" id="A0A7R7J093"/>
<dbReference type="RefSeq" id="WP_185242513.1">
    <property type="nucleotide sequence ID" value="NZ_AP023213.1"/>
</dbReference>
<dbReference type="GO" id="GO:0016810">
    <property type="term" value="F:hydrolase activity, acting on carbon-nitrogen (but not peptide) bonds"/>
    <property type="evidence" value="ECO:0007669"/>
    <property type="project" value="InterPro"/>
</dbReference>
<dbReference type="SUPFAM" id="SSF88713">
    <property type="entry name" value="Glycoside hydrolase/deacetylase"/>
    <property type="match status" value="1"/>
</dbReference>